<sequence length="432" mass="50659">MRESSASDRIEDMSLTLYDLPHTAWDRVAYYVSDDFDTLLRLSTLSKAVQAICRPHTSAFFRKSVPAEIWEHKWLRNEWANHSLVHMVLNGDIDPTYIQEYECIKQYSHYDYVRRNGTDVIPFYPHRFMPTPTARPGLPRPGFEHSTERQICHFDLLIRSAIDSSRWVSPEQREHVFQRFCTGDKDAAGIILLSLLKNLRAVNPPIKGGLCAELFRRVACESRHRGLPECSSDIDDYDSCELIVDHSDTLPFPELLVLYVEPNWSTRTITTFWLDNILPFLGIPSLRRIVLHGVRDWEYEDWPPPGDLPPIICPEIYFAQSSVPRDTAFKFSEYLAGPCTLMQWCQVDRYWFPPLEQRMDFDPTWDHLRVEIKDSGERHVWTSLECEGGRPGYRYAWVSWLWHRKMQDWKLLDQEFSFEEGDSDDDELSGMI</sequence>
<keyword evidence="1" id="KW-1185">Reference proteome</keyword>
<organism evidence="2">
    <name type="scientific">Dissoconium aciculare CBS 342.82</name>
    <dbReference type="NCBI Taxonomy" id="1314786"/>
    <lineage>
        <taxon>Eukaryota</taxon>
        <taxon>Fungi</taxon>
        <taxon>Dikarya</taxon>
        <taxon>Ascomycota</taxon>
        <taxon>Pezizomycotina</taxon>
        <taxon>Dothideomycetes</taxon>
        <taxon>Dothideomycetidae</taxon>
        <taxon>Mycosphaerellales</taxon>
        <taxon>Dissoconiaceae</taxon>
        <taxon>Dissoconium</taxon>
    </lineage>
</organism>
<reference evidence="2" key="2">
    <citation type="submission" date="2020-04" db="EMBL/GenBank/DDBJ databases">
        <authorList>
            <consortium name="NCBI Genome Project"/>
        </authorList>
    </citation>
    <scope>NUCLEOTIDE SEQUENCE</scope>
    <source>
        <strain evidence="2">CBS 342.82</strain>
    </source>
</reference>
<gene>
    <name evidence="2" type="ORF">K489DRAFT_165134</name>
</gene>
<dbReference type="AlphaFoldDB" id="A0A6J3MDL1"/>
<dbReference type="GeneID" id="54357126"/>
<dbReference type="OrthoDB" id="3962804at2759"/>
<accession>A0A6J3MDL1</accession>
<protein>
    <submittedName>
        <fullName evidence="2">Uncharacterized protein</fullName>
    </submittedName>
</protein>
<evidence type="ECO:0000313" key="2">
    <source>
        <dbReference type="RefSeq" id="XP_033462725.1"/>
    </source>
</evidence>
<proteinExistence type="predicted"/>
<reference evidence="2" key="1">
    <citation type="submission" date="2020-01" db="EMBL/GenBank/DDBJ databases">
        <authorList>
            <consortium name="DOE Joint Genome Institute"/>
            <person name="Haridas S."/>
            <person name="Albert R."/>
            <person name="Binder M."/>
            <person name="Bloem J."/>
            <person name="Labutti K."/>
            <person name="Salamov A."/>
            <person name="Andreopoulos B."/>
            <person name="Baker S.E."/>
            <person name="Barry K."/>
            <person name="Bills G."/>
            <person name="Bluhm B.H."/>
            <person name="Cannon C."/>
            <person name="Castanera R."/>
            <person name="Culley D.E."/>
            <person name="Daum C."/>
            <person name="Ezra D."/>
            <person name="Gonzalez J.B."/>
            <person name="Henrissat B."/>
            <person name="Kuo A."/>
            <person name="Liang C."/>
            <person name="Lipzen A."/>
            <person name="Lutzoni F."/>
            <person name="Magnuson J."/>
            <person name="Mondo S."/>
            <person name="Nolan M."/>
            <person name="Ohm R."/>
            <person name="Pangilinan J."/>
            <person name="Park H.-J."/>
            <person name="Ramirez L."/>
            <person name="Alfaro M."/>
            <person name="Sun H."/>
            <person name="Tritt A."/>
            <person name="Yoshinaga Y."/>
            <person name="Zwiers L.-H."/>
            <person name="Turgeon B.G."/>
            <person name="Goodwin S.B."/>
            <person name="Spatafora J.W."/>
            <person name="Crous P.W."/>
            <person name="Grigoriev I.V."/>
        </authorList>
    </citation>
    <scope>NUCLEOTIDE SEQUENCE</scope>
    <source>
        <strain evidence="2">CBS 342.82</strain>
    </source>
</reference>
<name>A0A6J3MDL1_9PEZI</name>
<dbReference type="Proteomes" id="UP000504637">
    <property type="component" value="Unplaced"/>
</dbReference>
<reference evidence="2" key="3">
    <citation type="submission" date="2025-08" db="UniProtKB">
        <authorList>
            <consortium name="RefSeq"/>
        </authorList>
    </citation>
    <scope>IDENTIFICATION</scope>
    <source>
        <strain evidence="2">CBS 342.82</strain>
    </source>
</reference>
<evidence type="ECO:0000313" key="1">
    <source>
        <dbReference type="Proteomes" id="UP000504637"/>
    </source>
</evidence>
<dbReference type="RefSeq" id="XP_033462725.1">
    <property type="nucleotide sequence ID" value="XM_033599327.1"/>
</dbReference>